<evidence type="ECO:0000313" key="11">
    <source>
        <dbReference type="EMBL" id="CAD7280609.1"/>
    </source>
</evidence>
<feature type="transmembrane region" description="Helical" evidence="9">
    <location>
        <begin position="487"/>
        <end position="507"/>
    </location>
</feature>
<feature type="transmembrane region" description="Helical" evidence="9">
    <location>
        <begin position="371"/>
        <end position="391"/>
    </location>
</feature>
<dbReference type="FunFam" id="1.20.1640.10:FF:000013">
    <property type="entry name" value="PaTched Related family"/>
    <property type="match status" value="1"/>
</dbReference>
<dbReference type="SUPFAM" id="SSF82866">
    <property type="entry name" value="Multidrug efflux transporter AcrB transmembrane domain"/>
    <property type="match status" value="2"/>
</dbReference>
<evidence type="ECO:0000256" key="3">
    <source>
        <dbReference type="ARBA" id="ARBA00022475"/>
    </source>
</evidence>
<comment type="similarity">
    <text evidence="2">Belongs to the patched family.</text>
</comment>
<feature type="transmembrane region" description="Helical" evidence="9">
    <location>
        <begin position="756"/>
        <end position="779"/>
    </location>
</feature>
<feature type="transmembrane region" description="Helical" evidence="9">
    <location>
        <begin position="403"/>
        <end position="425"/>
    </location>
</feature>
<evidence type="ECO:0000259" key="10">
    <source>
        <dbReference type="PROSITE" id="PS50156"/>
    </source>
</evidence>
<feature type="domain" description="SSD" evidence="10">
    <location>
        <begin position="263"/>
        <end position="425"/>
    </location>
</feature>
<reference evidence="11" key="1">
    <citation type="submission" date="2020-11" db="EMBL/GenBank/DDBJ databases">
        <authorList>
            <person name="Tran Van P."/>
        </authorList>
    </citation>
    <scope>NUCLEOTIDE SEQUENCE</scope>
</reference>
<dbReference type="Gene3D" id="1.20.1640.10">
    <property type="entry name" value="Multidrug efflux transporter AcrB transmembrane domain"/>
    <property type="match status" value="2"/>
</dbReference>
<feature type="transmembrane region" description="Helical" evidence="9">
    <location>
        <begin position="298"/>
        <end position="322"/>
    </location>
</feature>
<keyword evidence="12" id="KW-1185">Reference proteome</keyword>
<keyword evidence="6 9" id="KW-0472">Membrane</keyword>
<feature type="transmembrane region" description="Helical" evidence="9">
    <location>
        <begin position="630"/>
        <end position="648"/>
    </location>
</feature>
<dbReference type="PANTHER" id="PTHR10796:SF92">
    <property type="entry name" value="PATCHED-RELATED, ISOFORM A"/>
    <property type="match status" value="1"/>
</dbReference>
<evidence type="ECO:0000256" key="1">
    <source>
        <dbReference type="ARBA" id="ARBA00004651"/>
    </source>
</evidence>
<sequence length="947" mass="105814">MGCESDYLDRKLSEMFRRLGGFVAQHPSHFIIVPVLLAGLMSTGFQRLNHVSDMEYLFAPANSPSHQDRDVFRAFFPVDTNGRFQPDRLTDPTRFGQVLVFAKDGGSIFREREFAEAVELDALVRNISVDFFGEIRNYDTLCALWRQDCFSNDVLKLRDVVGDVESGAVNLTWPFFFHPDTFDTIIFPGFVGTPVLADEESLMVSSPAINLYYFAAMDSAISRKRADLWEDKFRAEMPKIKEKLKFVDVYWYSSLTNDTELVSTILVVIPYFAITVIVMIAFSVVTSMMRDWVQSKPVLGVVGVASACMATAAAFGLIMYLGVEFTGLVMASPFLMLGIGMDNTFVMLAGWRKTSIQDSVPTRLSHTYAEAAVSITITSLTNCLSFLIGIYTPFRAVQVFCMYTALAVFMIYLYHITFFGAWLALTGYWEEENRHCITLKKVLPLTEAGDMSRSYQLFCAGGVSTMDKHDMTNHALMSFFKNQMAKFLCIPAIKALIIMIFLAYLAVGGWGITQLNEGLQAKRLSMDGSYYIDYFDKSSEYFHGFPFRVMRGIPQGKNLWGNITINEDGTEIVASRFVVQVINLPDLNQVQKPMLALREIAKKYPQFHIVSYHPQYVFAENFVLVRGTTLQTVTLAAVLMLVVALIMIPAPMCAIWVGFSIISIEVGILGYMTFWEVSLDTISMICLIMCIGFSVDFSAHISYSFMSSDGATAEQKIADALEKVGLPIVQGSVSSIFGVIVLGFIPAYIYRTFFKTVFMVMLFGALHGLLLLPVLLTIFGNLFESNKRKPSTAAASAGTPEVFVPALWNPGKPGQHQLPHHLHQFPRVSLTSYNSNQGLAGPHLDEFGEWRSARRIHQHVQKQQEELRKQQAGGKRFGNKNKAALQHSPSTSESSLAAPRRVSAVSAASTASVVTPGLGKYLADRRRESALTHESVSYVRDPYDSYY</sequence>
<dbReference type="AlphaFoldDB" id="A0A7R9BSA1"/>
<feature type="transmembrane region" description="Helical" evidence="9">
    <location>
        <begin position="328"/>
        <end position="351"/>
    </location>
</feature>
<evidence type="ECO:0000313" key="12">
    <source>
        <dbReference type="Proteomes" id="UP000678499"/>
    </source>
</evidence>
<dbReference type="PANTHER" id="PTHR10796">
    <property type="entry name" value="PATCHED-RELATED"/>
    <property type="match status" value="1"/>
</dbReference>
<dbReference type="PROSITE" id="PS50156">
    <property type="entry name" value="SSD"/>
    <property type="match status" value="1"/>
</dbReference>
<evidence type="ECO:0000256" key="4">
    <source>
        <dbReference type="ARBA" id="ARBA00022692"/>
    </source>
</evidence>
<protein>
    <recommendedName>
        <fullName evidence="10">SSD domain-containing protein</fullName>
    </recommendedName>
</protein>
<comment type="subcellular location">
    <subcellularLocation>
        <location evidence="1">Cell membrane</location>
        <topology evidence="1">Multi-pass membrane protein</topology>
    </subcellularLocation>
</comment>
<dbReference type="InterPro" id="IPR000731">
    <property type="entry name" value="SSD"/>
</dbReference>
<dbReference type="GO" id="GO:0005886">
    <property type="term" value="C:plasma membrane"/>
    <property type="evidence" value="ECO:0007669"/>
    <property type="project" value="UniProtKB-SubCell"/>
</dbReference>
<evidence type="ECO:0000256" key="9">
    <source>
        <dbReference type="SAM" id="Phobius"/>
    </source>
</evidence>
<feature type="region of interest" description="Disordered" evidence="8">
    <location>
        <begin position="858"/>
        <end position="898"/>
    </location>
</feature>
<feature type="transmembrane region" description="Helical" evidence="9">
    <location>
        <begin position="655"/>
        <end position="675"/>
    </location>
</feature>
<keyword evidence="5 9" id="KW-1133">Transmembrane helix</keyword>
<evidence type="ECO:0000256" key="7">
    <source>
        <dbReference type="ARBA" id="ARBA00023180"/>
    </source>
</evidence>
<dbReference type="GO" id="GO:0030659">
    <property type="term" value="C:cytoplasmic vesicle membrane"/>
    <property type="evidence" value="ECO:0007669"/>
    <property type="project" value="TreeGrafter"/>
</dbReference>
<accession>A0A7R9BSA1</accession>
<keyword evidence="3" id="KW-1003">Cell membrane</keyword>
<organism evidence="11">
    <name type="scientific">Notodromas monacha</name>
    <dbReference type="NCBI Taxonomy" id="399045"/>
    <lineage>
        <taxon>Eukaryota</taxon>
        <taxon>Metazoa</taxon>
        <taxon>Ecdysozoa</taxon>
        <taxon>Arthropoda</taxon>
        <taxon>Crustacea</taxon>
        <taxon>Oligostraca</taxon>
        <taxon>Ostracoda</taxon>
        <taxon>Podocopa</taxon>
        <taxon>Podocopida</taxon>
        <taxon>Cypridocopina</taxon>
        <taxon>Cypridoidea</taxon>
        <taxon>Cyprididae</taxon>
        <taxon>Notodromas</taxon>
    </lineage>
</organism>
<keyword evidence="4 9" id="KW-0812">Transmembrane</keyword>
<dbReference type="InterPro" id="IPR051697">
    <property type="entry name" value="Patched_domain-protein"/>
</dbReference>
<dbReference type="InterPro" id="IPR003392">
    <property type="entry name" value="PTHD_SSD"/>
</dbReference>
<feature type="transmembrane region" description="Helical" evidence="9">
    <location>
        <begin position="261"/>
        <end position="286"/>
    </location>
</feature>
<keyword evidence="7" id="KW-0325">Glycoprotein</keyword>
<dbReference type="Pfam" id="PF02460">
    <property type="entry name" value="Patched"/>
    <property type="match status" value="1"/>
</dbReference>
<dbReference type="OrthoDB" id="6505774at2759"/>
<evidence type="ECO:0000256" key="6">
    <source>
        <dbReference type="ARBA" id="ARBA00023136"/>
    </source>
</evidence>
<feature type="transmembrane region" description="Helical" evidence="9">
    <location>
        <begin position="724"/>
        <end position="750"/>
    </location>
</feature>
<evidence type="ECO:0000256" key="2">
    <source>
        <dbReference type="ARBA" id="ARBA00005585"/>
    </source>
</evidence>
<proteinExistence type="inferred from homology"/>
<gene>
    <name evidence="11" type="ORF">NMOB1V02_LOCUS8267</name>
</gene>
<dbReference type="Proteomes" id="UP000678499">
    <property type="component" value="Unassembled WGS sequence"/>
</dbReference>
<dbReference type="EMBL" id="CAJPEX010002272">
    <property type="protein sequence ID" value="CAG0920761.1"/>
    <property type="molecule type" value="Genomic_DNA"/>
</dbReference>
<evidence type="ECO:0000256" key="8">
    <source>
        <dbReference type="SAM" id="MobiDB-lite"/>
    </source>
</evidence>
<name>A0A7R9BSA1_9CRUS</name>
<evidence type="ECO:0000256" key="5">
    <source>
        <dbReference type="ARBA" id="ARBA00022989"/>
    </source>
</evidence>
<dbReference type="EMBL" id="OA884309">
    <property type="protein sequence ID" value="CAD7280609.1"/>
    <property type="molecule type" value="Genomic_DNA"/>
</dbReference>